<dbReference type="AlphaFoldDB" id="A0A383V988"/>
<evidence type="ECO:0000259" key="1">
    <source>
        <dbReference type="Pfam" id="PF05347"/>
    </source>
</evidence>
<dbReference type="EMBL" id="FNXT01000127">
    <property type="protein sequence ID" value="SZX61164.1"/>
    <property type="molecule type" value="Genomic_DNA"/>
</dbReference>
<dbReference type="GO" id="GO:0034551">
    <property type="term" value="P:mitochondrial respiratory chain complex III assembly"/>
    <property type="evidence" value="ECO:0007669"/>
    <property type="project" value="InterPro"/>
</dbReference>
<protein>
    <recommendedName>
        <fullName evidence="1">Complex 1 LYR protein domain-containing protein</fullName>
    </recommendedName>
</protein>
<dbReference type="InterPro" id="IPR008011">
    <property type="entry name" value="Complex1_LYR_dom"/>
</dbReference>
<evidence type="ECO:0000313" key="3">
    <source>
        <dbReference type="Proteomes" id="UP000256970"/>
    </source>
</evidence>
<sequence>MLRLVLSCQPSTATHLPKATLAAAAAAAQAAAAWGSLLTWSSSSSSSTVLQQYQQQFLPLQPHVRSYVDGKIGADPDEVAELIESNIRRPSREEQDAQRATPRRLLTTRREALSLYREILRYSNLFVHRDEHGRMWRDVLRANARAEFEVARSEPDPELINRMIVTGRDAVQRIVDSYMRKRQRIIAEETERPQVPGM</sequence>
<dbReference type="CDD" id="cd20267">
    <property type="entry name" value="Complex1_LYR_LYRM7"/>
    <property type="match status" value="1"/>
</dbReference>
<dbReference type="GO" id="GO:0005739">
    <property type="term" value="C:mitochondrion"/>
    <property type="evidence" value="ECO:0007669"/>
    <property type="project" value="GOC"/>
</dbReference>
<evidence type="ECO:0000313" key="2">
    <source>
        <dbReference type="EMBL" id="SZX61164.1"/>
    </source>
</evidence>
<feature type="domain" description="Complex 1 LYR protein" evidence="1">
    <location>
        <begin position="110"/>
        <end position="171"/>
    </location>
</feature>
<dbReference type="PANTHER" id="PTHR47484:SF1">
    <property type="entry name" value="COMPLEX 1 PROTEIN CONTAINING PROTEIN, EXPRESSED"/>
    <property type="match status" value="1"/>
</dbReference>
<accession>A0A383V988</accession>
<reference evidence="2 3" key="1">
    <citation type="submission" date="2016-10" db="EMBL/GenBank/DDBJ databases">
        <authorList>
            <person name="Cai Z."/>
        </authorList>
    </citation>
    <scope>NUCLEOTIDE SEQUENCE [LARGE SCALE GENOMIC DNA]</scope>
</reference>
<name>A0A383V988_TETOB</name>
<dbReference type="PANTHER" id="PTHR47484">
    <property type="entry name" value="COMPLEX 1 PROTEIN CONTAINING PROTEIN, EXPRESSED"/>
    <property type="match status" value="1"/>
</dbReference>
<dbReference type="Pfam" id="PF05347">
    <property type="entry name" value="Complex1_LYR"/>
    <property type="match status" value="1"/>
</dbReference>
<dbReference type="Proteomes" id="UP000256970">
    <property type="component" value="Unassembled WGS sequence"/>
</dbReference>
<proteinExistence type="predicted"/>
<gene>
    <name evidence="2" type="ORF">BQ4739_LOCUS1687</name>
</gene>
<dbReference type="InterPro" id="IPR045298">
    <property type="entry name" value="Complex1_LYR_LYRM7"/>
</dbReference>
<organism evidence="2 3">
    <name type="scientific">Tetradesmus obliquus</name>
    <name type="common">Green alga</name>
    <name type="synonym">Acutodesmus obliquus</name>
    <dbReference type="NCBI Taxonomy" id="3088"/>
    <lineage>
        <taxon>Eukaryota</taxon>
        <taxon>Viridiplantae</taxon>
        <taxon>Chlorophyta</taxon>
        <taxon>core chlorophytes</taxon>
        <taxon>Chlorophyceae</taxon>
        <taxon>CS clade</taxon>
        <taxon>Sphaeropleales</taxon>
        <taxon>Scenedesmaceae</taxon>
        <taxon>Tetradesmus</taxon>
    </lineage>
</organism>
<keyword evidence="3" id="KW-1185">Reference proteome</keyword>